<feature type="transmembrane region" description="Helical" evidence="9">
    <location>
        <begin position="149"/>
        <end position="167"/>
    </location>
</feature>
<dbReference type="GO" id="GO:1990542">
    <property type="term" value="P:mitochondrial transmembrane transport"/>
    <property type="evidence" value="ECO:0007669"/>
    <property type="project" value="TreeGrafter"/>
</dbReference>
<dbReference type="GO" id="GO:0015075">
    <property type="term" value="F:monoatomic ion transmembrane transporter activity"/>
    <property type="evidence" value="ECO:0007669"/>
    <property type="project" value="InterPro"/>
</dbReference>
<gene>
    <name evidence="10" type="ORF">PCAMFM013_S003g000741</name>
</gene>
<name>A0A0G4P0Z1_PENC3</name>
<accession>A0A0G4P0Z1</accession>
<keyword evidence="5" id="KW-0029">Amino-acid transport</keyword>
<keyword evidence="3" id="KW-0813">Transport</keyword>
<protein>
    <recommendedName>
        <fullName evidence="9">Sidoreflexin</fullName>
    </recommendedName>
</protein>
<dbReference type="GO" id="GO:0006865">
    <property type="term" value="P:amino acid transport"/>
    <property type="evidence" value="ECO:0007669"/>
    <property type="project" value="UniProtKB-KW"/>
</dbReference>
<evidence type="ECO:0000256" key="7">
    <source>
        <dbReference type="ARBA" id="ARBA00023128"/>
    </source>
</evidence>
<evidence type="ECO:0000256" key="4">
    <source>
        <dbReference type="ARBA" id="ARBA00022692"/>
    </source>
</evidence>
<comment type="similarity">
    <text evidence="2 9">Belongs to the sideroflexin family.</text>
</comment>
<evidence type="ECO:0000256" key="3">
    <source>
        <dbReference type="ARBA" id="ARBA00022448"/>
    </source>
</evidence>
<evidence type="ECO:0000256" key="6">
    <source>
        <dbReference type="ARBA" id="ARBA00022989"/>
    </source>
</evidence>
<evidence type="ECO:0000256" key="8">
    <source>
        <dbReference type="ARBA" id="ARBA00023136"/>
    </source>
</evidence>
<dbReference type="InterPro" id="IPR004686">
    <property type="entry name" value="Mtc"/>
</dbReference>
<keyword evidence="7 9" id="KW-0496">Mitochondrion</keyword>
<dbReference type="PANTHER" id="PTHR11153">
    <property type="entry name" value="SIDEROFLEXIN"/>
    <property type="match status" value="1"/>
</dbReference>
<evidence type="ECO:0000256" key="1">
    <source>
        <dbReference type="ARBA" id="ARBA00004225"/>
    </source>
</evidence>
<reference evidence="10 11" key="1">
    <citation type="journal article" date="2014" name="Nat. Commun.">
        <title>Multiple recent horizontal transfers of a large genomic region in cheese making fungi.</title>
        <authorList>
            <person name="Cheeseman K."/>
            <person name="Ropars J."/>
            <person name="Renault P."/>
            <person name="Dupont J."/>
            <person name="Gouzy J."/>
            <person name="Branca A."/>
            <person name="Abraham A.L."/>
            <person name="Ceppi M."/>
            <person name="Conseiller E."/>
            <person name="Debuchy R."/>
            <person name="Malagnac F."/>
            <person name="Goarin A."/>
            <person name="Silar P."/>
            <person name="Lacoste S."/>
            <person name="Sallet E."/>
            <person name="Bensimon A."/>
            <person name="Giraud T."/>
            <person name="Brygoo Y."/>
        </authorList>
    </citation>
    <scope>NUCLEOTIDE SEQUENCE [LARGE SCALE GENOMIC DNA]</scope>
    <source>
        <strain evidence="11">FM 013</strain>
    </source>
</reference>
<sequence>MSMPIPNPRELPLSQYDLSTYLGRVRHAAELTDPRTLFASKSDIKSAKELIASYKQNVVPEMTPELWRAKRMLDSTLHPDTGETIFFPFRMSCYVFSNFIVTVGMLAPGLGASGTLFWQITNQTLNVAINFSNANKSNSISGRDLMKSYLLAVSASCSVALGLRSLVPRLKSLSPNTRTILSRLVPFSAVASASALNVVLMRYGEIRDGIDVFPARPAPHDNLTPSDEQRDTRETLGKSRKAAAIAVAETAISRVINCTPIMAMTPLIYYRLQGTKFLRAHPSIAWPVNLALIYFTSIISLPFSLGVFPQRQSISIDRLEERFREAHPRTKTVEFNRGM</sequence>
<evidence type="ECO:0000313" key="11">
    <source>
        <dbReference type="Proteomes" id="UP000053732"/>
    </source>
</evidence>
<keyword evidence="8 9" id="KW-0472">Membrane</keyword>
<dbReference type="AlphaFoldDB" id="A0A0G4P0Z1"/>
<organism evidence="10 11">
    <name type="scientific">Penicillium camemberti (strain FM 013)</name>
    <dbReference type="NCBI Taxonomy" id="1429867"/>
    <lineage>
        <taxon>Eukaryota</taxon>
        <taxon>Fungi</taxon>
        <taxon>Dikarya</taxon>
        <taxon>Ascomycota</taxon>
        <taxon>Pezizomycotina</taxon>
        <taxon>Eurotiomycetes</taxon>
        <taxon>Eurotiomycetidae</taxon>
        <taxon>Eurotiales</taxon>
        <taxon>Aspergillaceae</taxon>
        <taxon>Penicillium</taxon>
    </lineage>
</organism>
<feature type="transmembrane region" description="Helical" evidence="9">
    <location>
        <begin position="284"/>
        <end position="308"/>
    </location>
</feature>
<keyword evidence="11" id="KW-1185">Reference proteome</keyword>
<comment type="caution">
    <text evidence="9">Lacks conserved residue(s) required for the propagation of feature annotation.</text>
</comment>
<keyword evidence="6 9" id="KW-1133">Transmembrane helix</keyword>
<comment type="subcellular location">
    <subcellularLocation>
        <location evidence="1 9">Mitochondrion membrane</location>
        <topology evidence="1 9">Multi-pass membrane protein</topology>
    </subcellularLocation>
</comment>
<evidence type="ECO:0000313" key="10">
    <source>
        <dbReference type="EMBL" id="CRL19949.1"/>
    </source>
</evidence>
<dbReference type="Proteomes" id="UP000053732">
    <property type="component" value="Unassembled WGS sequence"/>
</dbReference>
<evidence type="ECO:0000256" key="5">
    <source>
        <dbReference type="ARBA" id="ARBA00022970"/>
    </source>
</evidence>
<proteinExistence type="inferred from homology"/>
<dbReference type="Pfam" id="PF03820">
    <property type="entry name" value="SFXNs"/>
    <property type="match status" value="1"/>
</dbReference>
<feature type="transmembrane region" description="Helical" evidence="9">
    <location>
        <begin position="179"/>
        <end position="200"/>
    </location>
</feature>
<evidence type="ECO:0000256" key="2">
    <source>
        <dbReference type="ARBA" id="ARBA00005974"/>
    </source>
</evidence>
<dbReference type="STRING" id="1429867.A0A0G4P0Z1"/>
<dbReference type="GO" id="GO:0005743">
    <property type="term" value="C:mitochondrial inner membrane"/>
    <property type="evidence" value="ECO:0007669"/>
    <property type="project" value="TreeGrafter"/>
</dbReference>
<evidence type="ECO:0000256" key="9">
    <source>
        <dbReference type="RuleBase" id="RU362000"/>
    </source>
</evidence>
<dbReference type="PANTHER" id="PTHR11153:SF6">
    <property type="entry name" value="SIDEROFLEXIN-5"/>
    <property type="match status" value="1"/>
</dbReference>
<dbReference type="NCBIfam" id="TIGR00798">
    <property type="entry name" value="mtc"/>
    <property type="match status" value="1"/>
</dbReference>
<keyword evidence="4 9" id="KW-0812">Transmembrane</keyword>
<dbReference type="EMBL" id="HG793136">
    <property type="protein sequence ID" value="CRL19949.1"/>
    <property type="molecule type" value="Genomic_DNA"/>
</dbReference>